<keyword evidence="1" id="KW-0472">Membrane</keyword>
<name>A0A4S3B1P8_9ENTE</name>
<comment type="caution">
    <text evidence="2">The sequence shown here is derived from an EMBL/GenBank/DDBJ whole genome shotgun (WGS) entry which is preliminary data.</text>
</comment>
<dbReference type="GO" id="GO:0016020">
    <property type="term" value="C:membrane"/>
    <property type="evidence" value="ECO:0007669"/>
    <property type="project" value="GOC"/>
</dbReference>
<dbReference type="PANTHER" id="PTHR14859">
    <property type="entry name" value="CALCOFLUOR WHITE HYPERSENSITIVE PROTEIN PRECURSOR"/>
    <property type="match status" value="1"/>
</dbReference>
<dbReference type="InterPro" id="IPR051916">
    <property type="entry name" value="GPI-anchor_lipid_remodeler"/>
</dbReference>
<keyword evidence="2" id="KW-0540">Nuclease</keyword>
<dbReference type="Gene3D" id="3.60.10.10">
    <property type="entry name" value="Endonuclease/exonuclease/phosphatase"/>
    <property type="match status" value="1"/>
</dbReference>
<keyword evidence="1" id="KW-1133">Transmembrane helix</keyword>
<organism evidence="2 3">
    <name type="scientific">Vagococcus silagei</name>
    <dbReference type="NCBI Taxonomy" id="2508885"/>
    <lineage>
        <taxon>Bacteria</taxon>
        <taxon>Bacillati</taxon>
        <taxon>Bacillota</taxon>
        <taxon>Bacilli</taxon>
        <taxon>Lactobacillales</taxon>
        <taxon>Enterococcaceae</taxon>
        <taxon>Vagococcus</taxon>
    </lineage>
</organism>
<dbReference type="RefSeq" id="WP_136137216.1">
    <property type="nucleotide sequence ID" value="NZ_SDGV01000017.1"/>
</dbReference>
<evidence type="ECO:0000256" key="1">
    <source>
        <dbReference type="SAM" id="Phobius"/>
    </source>
</evidence>
<dbReference type="EMBL" id="SDGV01000017">
    <property type="protein sequence ID" value="THB60971.1"/>
    <property type="molecule type" value="Genomic_DNA"/>
</dbReference>
<dbReference type="GO" id="GO:0004519">
    <property type="term" value="F:endonuclease activity"/>
    <property type="evidence" value="ECO:0007669"/>
    <property type="project" value="UniProtKB-KW"/>
</dbReference>
<evidence type="ECO:0000313" key="2">
    <source>
        <dbReference type="EMBL" id="THB60971.1"/>
    </source>
</evidence>
<feature type="transmembrane region" description="Helical" evidence="1">
    <location>
        <begin position="7"/>
        <end position="28"/>
    </location>
</feature>
<dbReference type="Proteomes" id="UP000310506">
    <property type="component" value="Unassembled WGS sequence"/>
</dbReference>
<evidence type="ECO:0000313" key="3">
    <source>
        <dbReference type="Proteomes" id="UP000310506"/>
    </source>
</evidence>
<reference evidence="2 3" key="1">
    <citation type="submission" date="2019-01" db="EMBL/GenBank/DDBJ databases">
        <title>Vagococcus silagei sp. nov. isolated from brewer's grain.</title>
        <authorList>
            <person name="Guu J.-R."/>
        </authorList>
    </citation>
    <scope>NUCLEOTIDE SEQUENCE [LARGE SCALE GENOMIC DNA]</scope>
    <source>
        <strain evidence="2 3">2B-2</strain>
    </source>
</reference>
<keyword evidence="1" id="KW-0812">Transmembrane</keyword>
<dbReference type="AlphaFoldDB" id="A0A4S3B1P8"/>
<dbReference type="SUPFAM" id="SSF56219">
    <property type="entry name" value="DNase I-like"/>
    <property type="match status" value="1"/>
</dbReference>
<dbReference type="PANTHER" id="PTHR14859:SF1">
    <property type="entry name" value="PGAP2-INTERACTING PROTEIN"/>
    <property type="match status" value="1"/>
</dbReference>
<keyword evidence="2" id="KW-0255">Endonuclease</keyword>
<proteinExistence type="predicted"/>
<dbReference type="GO" id="GO:0006506">
    <property type="term" value="P:GPI anchor biosynthetic process"/>
    <property type="evidence" value="ECO:0007669"/>
    <property type="project" value="TreeGrafter"/>
</dbReference>
<gene>
    <name evidence="2" type="ORF">ESZ54_08370</name>
</gene>
<dbReference type="OrthoDB" id="7616949at2"/>
<accession>A0A4S3B1P8</accession>
<keyword evidence="3" id="KW-1185">Reference proteome</keyword>
<keyword evidence="2" id="KW-0378">Hydrolase</keyword>
<dbReference type="InterPro" id="IPR036691">
    <property type="entry name" value="Endo/exonu/phosph_ase_sf"/>
</dbReference>
<protein>
    <submittedName>
        <fullName evidence="2">Endonuclease</fullName>
    </submittedName>
</protein>
<sequence>MRKILRALLLVVLVILIAVVGFIGYLTLTEYQPQPVEALKIPTGKREINKKQDLSVLTFNIGYAGLGKTEDFFMDGGKTVEPESQKMIKDNLLGIEQAISEAEADINLIQEVDRDSKRSYHINQEKYLTERLGMNGVFASNFNVNYVPFPIPPIGKVDSGLMTMTNLNMSEAQRISLPNPFKWPVRTSNLKRALLETRFPIKDSEQELVVFNLHLEAYDSGEGKVAQSKKLAAVLYNEYAKGNYVIAGGDFNQVFEGSKQFPEVKKEGWQPGNIQNKDLPDHFSFSFDDKYPTVRVLNSPYTGSYDTSKVHVIDGFIVSDNLKVEKTKVLNKDFEHSDHHPVQLTVKFK</sequence>